<reference evidence="3 5" key="3">
    <citation type="submission" date="2024-08" db="EMBL/GenBank/DDBJ databases">
        <authorList>
            <person name="Wei W."/>
        </authorList>
    </citation>
    <scope>NUCLEOTIDE SEQUENCE [LARGE SCALE GENOMIC DNA]</scope>
    <source>
        <strain evidence="3 5">XU2</strain>
    </source>
</reference>
<name>A0A5M8QBI1_9BACT</name>
<keyword evidence="5" id="KW-1185">Reference proteome</keyword>
<dbReference type="OrthoDB" id="654178at2"/>
<dbReference type="InterPro" id="IPR045743">
    <property type="entry name" value="DUF6089"/>
</dbReference>
<dbReference type="InterPro" id="IPR011250">
    <property type="entry name" value="OMP/PagP_B-barrel"/>
</dbReference>
<comment type="caution">
    <text evidence="2">The sequence shown here is derived from an EMBL/GenBank/DDBJ whole genome shotgun (WGS) entry which is preliminary data.</text>
</comment>
<dbReference type="Proteomes" id="UP000323866">
    <property type="component" value="Unassembled WGS sequence"/>
</dbReference>
<evidence type="ECO:0000313" key="2">
    <source>
        <dbReference type="EMBL" id="KAA6433319.1"/>
    </source>
</evidence>
<sequence>MVQIGSVFFALPANAQQQTGQPRTTSEVGIGIGGVVYKGEVAPRYRLKSNRPALTLFYKKDLSTALVGRASLLVGRVRAEDEDLTDNPSFLARELPLSMYRQATVTTSLLELSGGIDYNFMDYYDFRRPVRWTPYFTVSLAGLVYNNKTTAVDPTIIYPDPETRDKEQAYRTGFSFAVPVGLGVKYALSERWNLGAEAGVRLFVTDAFDNLVDQNEQVMNPNSRDMYFYNGISISYTFYKINCPIPSGKSRKEK</sequence>
<proteinExistence type="predicted"/>
<evidence type="ECO:0000259" key="1">
    <source>
        <dbReference type="Pfam" id="PF19573"/>
    </source>
</evidence>
<protein>
    <submittedName>
        <fullName evidence="3">DUF6089 family protein</fullName>
    </submittedName>
    <submittedName>
        <fullName evidence="2">Porin family protein</fullName>
    </submittedName>
</protein>
<dbReference type="Pfam" id="PF19573">
    <property type="entry name" value="DUF6089"/>
    <property type="match status" value="1"/>
</dbReference>
<reference evidence="2 4" key="1">
    <citation type="submission" date="2019-07" db="EMBL/GenBank/DDBJ databases">
        <authorList>
            <person name="Qu J.-H."/>
        </authorList>
    </citation>
    <scope>NUCLEOTIDE SEQUENCE [LARGE SCALE GENOMIC DNA]</scope>
    <source>
        <strain evidence="2 4">MDT1-10-3</strain>
    </source>
</reference>
<gene>
    <name evidence="3" type="ORF">ACD591_06555</name>
    <name evidence="2" type="ORF">FOE74_12610</name>
</gene>
<organism evidence="2 4">
    <name type="scientific">Rufibacter glacialis</name>
    <dbReference type="NCBI Taxonomy" id="1259555"/>
    <lineage>
        <taxon>Bacteria</taxon>
        <taxon>Pseudomonadati</taxon>
        <taxon>Bacteroidota</taxon>
        <taxon>Cytophagia</taxon>
        <taxon>Cytophagales</taxon>
        <taxon>Hymenobacteraceae</taxon>
        <taxon>Rufibacter</taxon>
    </lineage>
</organism>
<dbReference type="EMBL" id="VKKZ01000021">
    <property type="protein sequence ID" value="KAA6433319.1"/>
    <property type="molecule type" value="Genomic_DNA"/>
</dbReference>
<evidence type="ECO:0000313" key="4">
    <source>
        <dbReference type="Proteomes" id="UP000323866"/>
    </source>
</evidence>
<reference evidence="2 4" key="2">
    <citation type="submission" date="2019-09" db="EMBL/GenBank/DDBJ databases">
        <title>A bacterium isolated from glacier soil.</title>
        <authorList>
            <person name="Liu Q."/>
        </authorList>
    </citation>
    <scope>NUCLEOTIDE SEQUENCE [LARGE SCALE GENOMIC DNA]</scope>
    <source>
        <strain evidence="2 4">MDT1-10-3</strain>
    </source>
</reference>
<evidence type="ECO:0000313" key="5">
    <source>
        <dbReference type="Proteomes" id="UP001570846"/>
    </source>
</evidence>
<dbReference type="RefSeq" id="WP_149098979.1">
    <property type="nucleotide sequence ID" value="NZ_BMMG01000004.1"/>
</dbReference>
<dbReference type="Proteomes" id="UP001570846">
    <property type="component" value="Unassembled WGS sequence"/>
</dbReference>
<dbReference type="EMBL" id="JBGOGF010000003">
    <property type="protein sequence ID" value="MFA1770946.1"/>
    <property type="molecule type" value="Genomic_DNA"/>
</dbReference>
<accession>A0A5M8QBI1</accession>
<dbReference type="AlphaFoldDB" id="A0A5M8QBI1"/>
<evidence type="ECO:0000313" key="3">
    <source>
        <dbReference type="EMBL" id="MFA1770946.1"/>
    </source>
</evidence>
<feature type="domain" description="DUF6089" evidence="1">
    <location>
        <begin position="25"/>
        <end position="243"/>
    </location>
</feature>
<dbReference type="SUPFAM" id="SSF56925">
    <property type="entry name" value="OMPA-like"/>
    <property type="match status" value="1"/>
</dbReference>
<dbReference type="Gene3D" id="2.40.160.20">
    <property type="match status" value="1"/>
</dbReference>